<dbReference type="SMART" id="SM00382">
    <property type="entry name" value="AAA"/>
    <property type="match status" value="1"/>
</dbReference>
<proteinExistence type="inferred from homology"/>
<keyword evidence="8" id="KW-1278">Translocase</keyword>
<keyword evidence="5" id="KW-0997">Cell inner membrane</keyword>
<keyword evidence="3" id="KW-0813">Transport</keyword>
<evidence type="ECO:0000256" key="7">
    <source>
        <dbReference type="ARBA" id="ARBA00022840"/>
    </source>
</evidence>
<dbReference type="InterPro" id="IPR003593">
    <property type="entry name" value="AAA+_ATPase"/>
</dbReference>
<dbReference type="InterPro" id="IPR003439">
    <property type="entry name" value="ABC_transporter-like_ATP-bd"/>
</dbReference>
<accession>A0ABY5FJQ1</accession>
<comment type="similarity">
    <text evidence="2">Belongs to the ABC transporter superfamily.</text>
</comment>
<dbReference type="Proteomes" id="UP001060325">
    <property type="component" value="Chromosome"/>
</dbReference>
<comment type="subcellular location">
    <subcellularLocation>
        <location evidence="1">Cell membrane</location>
        <topology evidence="1">Peripheral membrane protein</topology>
    </subcellularLocation>
</comment>
<evidence type="ECO:0000256" key="1">
    <source>
        <dbReference type="ARBA" id="ARBA00004202"/>
    </source>
</evidence>
<dbReference type="InterPro" id="IPR017871">
    <property type="entry name" value="ABC_transporter-like_CS"/>
</dbReference>
<evidence type="ECO:0000259" key="10">
    <source>
        <dbReference type="PROSITE" id="PS50893"/>
    </source>
</evidence>
<dbReference type="Pfam" id="PF00005">
    <property type="entry name" value="ABC_tran"/>
    <property type="match status" value="1"/>
</dbReference>
<organism evidence="11 12">
    <name type="scientific">Exiguobacterium aurantiacum</name>
    <dbReference type="NCBI Taxonomy" id="33987"/>
    <lineage>
        <taxon>Bacteria</taxon>
        <taxon>Bacillati</taxon>
        <taxon>Bacillota</taxon>
        <taxon>Bacilli</taxon>
        <taxon>Bacillales</taxon>
        <taxon>Bacillales Family XII. Incertae Sedis</taxon>
        <taxon>Exiguobacterium</taxon>
    </lineage>
</organism>
<reference evidence="11" key="1">
    <citation type="submission" date="2022-07" db="EMBL/GenBank/DDBJ databases">
        <title>Complete genome of CX2.</title>
        <authorList>
            <person name="Cao G."/>
        </authorList>
    </citation>
    <scope>NUCLEOTIDE SEQUENCE</scope>
    <source>
        <strain evidence="11">CX2</strain>
    </source>
</reference>
<sequence>MLLIDHLSIKQGERLLLQDVSLAIERNEWVCLVGASGSGKSLLVKSILQMLPATLQSTGSIFWNDQEIEAASNTCSIYGCEIGYIPQQYTTSFAPFLTMDAHIRDLFASHDQAYDEDRIRAIMAEVHLSEVLLSRYPGELSGGQLQRFCLLLASILQPKLIIADEITNALDVLTARQVTEWLKAMIGQTSSMLWVTHDLAEAMTYANHILVMKDGRIVDAGDREHLLTSTDPYTKSLLQAAPVLKRKDRLEHVITR</sequence>
<keyword evidence="9" id="KW-0472">Membrane</keyword>
<dbReference type="PROSITE" id="PS00211">
    <property type="entry name" value="ABC_TRANSPORTER_1"/>
    <property type="match status" value="1"/>
</dbReference>
<feature type="domain" description="ABC transporter" evidence="10">
    <location>
        <begin position="2"/>
        <end position="239"/>
    </location>
</feature>
<gene>
    <name evidence="11" type="ORF">NMQ00_08430</name>
</gene>
<evidence type="ECO:0000256" key="8">
    <source>
        <dbReference type="ARBA" id="ARBA00022967"/>
    </source>
</evidence>
<dbReference type="InterPro" id="IPR027417">
    <property type="entry name" value="P-loop_NTPase"/>
</dbReference>
<dbReference type="InterPro" id="IPR050388">
    <property type="entry name" value="ABC_Ni/Peptide_Import"/>
</dbReference>
<keyword evidence="12" id="KW-1185">Reference proteome</keyword>
<dbReference type="PANTHER" id="PTHR43297:SF14">
    <property type="entry name" value="ATPASE AAA-TYPE CORE DOMAIN-CONTAINING PROTEIN"/>
    <property type="match status" value="1"/>
</dbReference>
<dbReference type="PANTHER" id="PTHR43297">
    <property type="entry name" value="OLIGOPEPTIDE TRANSPORT ATP-BINDING PROTEIN APPD"/>
    <property type="match status" value="1"/>
</dbReference>
<keyword evidence="4" id="KW-1003">Cell membrane</keyword>
<evidence type="ECO:0000256" key="3">
    <source>
        <dbReference type="ARBA" id="ARBA00022448"/>
    </source>
</evidence>
<dbReference type="EMBL" id="CP101462">
    <property type="protein sequence ID" value="UTT41594.1"/>
    <property type="molecule type" value="Genomic_DNA"/>
</dbReference>
<evidence type="ECO:0000313" key="12">
    <source>
        <dbReference type="Proteomes" id="UP001060325"/>
    </source>
</evidence>
<evidence type="ECO:0000256" key="2">
    <source>
        <dbReference type="ARBA" id="ARBA00005417"/>
    </source>
</evidence>
<evidence type="ECO:0000256" key="4">
    <source>
        <dbReference type="ARBA" id="ARBA00022475"/>
    </source>
</evidence>
<name>A0ABY5FJQ1_9BACL</name>
<protein>
    <submittedName>
        <fullName evidence="11">ATP-binding cassette domain-containing protein</fullName>
    </submittedName>
</protein>
<dbReference type="Gene3D" id="3.40.50.300">
    <property type="entry name" value="P-loop containing nucleotide triphosphate hydrolases"/>
    <property type="match status" value="1"/>
</dbReference>
<dbReference type="SUPFAM" id="SSF52540">
    <property type="entry name" value="P-loop containing nucleoside triphosphate hydrolases"/>
    <property type="match status" value="1"/>
</dbReference>
<evidence type="ECO:0000256" key="6">
    <source>
        <dbReference type="ARBA" id="ARBA00022741"/>
    </source>
</evidence>
<evidence type="ECO:0000256" key="5">
    <source>
        <dbReference type="ARBA" id="ARBA00022519"/>
    </source>
</evidence>
<keyword evidence="6" id="KW-0547">Nucleotide-binding</keyword>
<dbReference type="PROSITE" id="PS50893">
    <property type="entry name" value="ABC_TRANSPORTER_2"/>
    <property type="match status" value="1"/>
</dbReference>
<evidence type="ECO:0000313" key="11">
    <source>
        <dbReference type="EMBL" id="UTT41594.1"/>
    </source>
</evidence>
<keyword evidence="7 11" id="KW-0067">ATP-binding</keyword>
<dbReference type="RefSeq" id="WP_255176341.1">
    <property type="nucleotide sequence ID" value="NZ_CP101462.1"/>
</dbReference>
<evidence type="ECO:0000256" key="9">
    <source>
        <dbReference type="ARBA" id="ARBA00023136"/>
    </source>
</evidence>
<dbReference type="GO" id="GO:0005524">
    <property type="term" value="F:ATP binding"/>
    <property type="evidence" value="ECO:0007669"/>
    <property type="project" value="UniProtKB-KW"/>
</dbReference>